<proteinExistence type="predicted"/>
<dbReference type="Gene3D" id="3.60.15.10">
    <property type="entry name" value="Ribonuclease Z/Hydroxyacylglutathione hydrolase-like"/>
    <property type="match status" value="1"/>
</dbReference>
<dbReference type="PANTHER" id="PTHR42663:SF4">
    <property type="entry name" value="SLL1036 PROTEIN"/>
    <property type="match status" value="1"/>
</dbReference>
<dbReference type="InterPro" id="IPR001279">
    <property type="entry name" value="Metallo-B-lactamas"/>
</dbReference>
<gene>
    <name evidence="2" type="ORF">HYY20_08445</name>
</gene>
<comment type="caution">
    <text evidence="2">The sequence shown here is derived from an EMBL/GenBank/DDBJ whole genome shotgun (WGS) entry which is preliminary data.</text>
</comment>
<dbReference type="PANTHER" id="PTHR42663">
    <property type="entry name" value="HYDROLASE C777.06C-RELATED-RELATED"/>
    <property type="match status" value="1"/>
</dbReference>
<dbReference type="SUPFAM" id="SSF56281">
    <property type="entry name" value="Metallo-hydrolase/oxidoreductase"/>
    <property type="match status" value="1"/>
</dbReference>
<organism evidence="2 3">
    <name type="scientific">Tectimicrobiota bacterium</name>
    <dbReference type="NCBI Taxonomy" id="2528274"/>
    <lineage>
        <taxon>Bacteria</taxon>
        <taxon>Pseudomonadati</taxon>
        <taxon>Nitrospinota/Tectimicrobiota group</taxon>
        <taxon>Candidatus Tectimicrobiota</taxon>
    </lineage>
</organism>
<dbReference type="EMBL" id="JACPRF010000254">
    <property type="protein sequence ID" value="MBI2876896.1"/>
    <property type="molecule type" value="Genomic_DNA"/>
</dbReference>
<dbReference type="SMART" id="SM00849">
    <property type="entry name" value="Lactamase_B"/>
    <property type="match status" value="1"/>
</dbReference>
<evidence type="ECO:0000259" key="1">
    <source>
        <dbReference type="SMART" id="SM00849"/>
    </source>
</evidence>
<feature type="domain" description="Metallo-beta-lactamase" evidence="1">
    <location>
        <begin position="30"/>
        <end position="233"/>
    </location>
</feature>
<name>A0A932CNZ8_UNCTE</name>
<dbReference type="AlphaFoldDB" id="A0A932CNZ8"/>
<accession>A0A932CNZ8</accession>
<sequence>MASSALSIKFWGVRGSLAAPGPYACRYGGNTSCVEIRLPDGQRLIFDAGSGIRELGHSLSDGGERLKAHIFITHYHWDHIQGFPFFMPAYHQENQLVILGPKNPQRGIEQIMATLMESVFFPVSFHEMGAEIQCQELVAGGDYPFGEAIVQTALMNHPGSALGYSLLCNGLKIVYISDNELVPRTWQGRDEKPFPYEVDQREAVAHFVRGADLLIHDAQYTDEDYEDRVGWGHSSWGETLQLAIENEVKNLAFYHFDPDYSDHLLDQMMTRCWSKVRHSGISLNCFAARENMEIPF</sequence>
<reference evidence="2" key="1">
    <citation type="submission" date="2020-07" db="EMBL/GenBank/DDBJ databases">
        <title>Huge and variable diversity of episymbiotic CPR bacteria and DPANN archaea in groundwater ecosystems.</title>
        <authorList>
            <person name="He C.Y."/>
            <person name="Keren R."/>
            <person name="Whittaker M."/>
            <person name="Farag I.F."/>
            <person name="Doudna J."/>
            <person name="Cate J.H.D."/>
            <person name="Banfield J.F."/>
        </authorList>
    </citation>
    <scope>NUCLEOTIDE SEQUENCE</scope>
    <source>
        <strain evidence="2">NC_groundwater_672_Ag_B-0.1um_62_36</strain>
    </source>
</reference>
<dbReference type="Proteomes" id="UP000769766">
    <property type="component" value="Unassembled WGS sequence"/>
</dbReference>
<dbReference type="CDD" id="cd07715">
    <property type="entry name" value="TaR3-like_MBL-fold"/>
    <property type="match status" value="1"/>
</dbReference>
<dbReference type="InterPro" id="IPR036866">
    <property type="entry name" value="RibonucZ/Hydroxyglut_hydro"/>
</dbReference>
<protein>
    <submittedName>
        <fullName evidence="2">MBL fold metallo-hydrolase</fullName>
    </submittedName>
</protein>
<dbReference type="Pfam" id="PF12706">
    <property type="entry name" value="Lactamase_B_2"/>
    <property type="match status" value="1"/>
</dbReference>
<evidence type="ECO:0000313" key="3">
    <source>
        <dbReference type="Proteomes" id="UP000769766"/>
    </source>
</evidence>
<evidence type="ECO:0000313" key="2">
    <source>
        <dbReference type="EMBL" id="MBI2876896.1"/>
    </source>
</evidence>